<evidence type="ECO:0000313" key="1">
    <source>
        <dbReference type="EMBL" id="QOZ66942.1"/>
    </source>
</evidence>
<proteinExistence type="predicted"/>
<sequence>MHWKVLTPFSPSTTTGWIPSYISDPSLTFEVIPSDYDHDRSRRLSGLREWIDYARHAVRAWFKTPSKPDEQFGYLTSFPQLPICLALIKRLTFSKVPIVAWCFNLGSTYDGAKGVLARFASRAIDIFVVHSTAEIDIYSKWLRLPRDKFIYVPLSVEMKALPPVTANADRFVLALGTANRDYDGLVKALTPLGYRTIIVSGPKAMEDVQLPPFIEHRSGLPLEECHKLSRAADLIVIPLKEVEAASGQVSFLETMMFGRPVVVTRAPGTVDYIEDGETGLLVEPGDIEGLRSAIAKLWNDEDLRLRLGSAARTSVENSATFRAVAPKMCQVLHTFAAR</sequence>
<dbReference type="RefSeq" id="WP_092217576.1">
    <property type="nucleotide sequence ID" value="NZ_CP030050.1"/>
</dbReference>
<dbReference type="GO" id="GO:0016757">
    <property type="term" value="F:glycosyltransferase activity"/>
    <property type="evidence" value="ECO:0007669"/>
    <property type="project" value="TreeGrafter"/>
</dbReference>
<dbReference type="EMBL" id="CP030050">
    <property type="protein sequence ID" value="QOZ66942.1"/>
    <property type="molecule type" value="Genomic_DNA"/>
</dbReference>
<dbReference type="AlphaFoldDB" id="A0AAE7NKD1"/>
<dbReference type="Pfam" id="PF13692">
    <property type="entry name" value="Glyco_trans_1_4"/>
    <property type="match status" value="1"/>
</dbReference>
<name>A0AAE7NKD1_9BRAD</name>
<organism evidence="1 2">
    <name type="scientific">Bradyrhizobium arachidis</name>
    <dbReference type="NCBI Taxonomy" id="858423"/>
    <lineage>
        <taxon>Bacteria</taxon>
        <taxon>Pseudomonadati</taxon>
        <taxon>Pseudomonadota</taxon>
        <taxon>Alphaproteobacteria</taxon>
        <taxon>Hyphomicrobiales</taxon>
        <taxon>Nitrobacteraceae</taxon>
        <taxon>Bradyrhizobium</taxon>
    </lineage>
</organism>
<dbReference type="KEGG" id="barh:WN72_11925"/>
<accession>A0AAE7NKD1</accession>
<dbReference type="PANTHER" id="PTHR12526">
    <property type="entry name" value="GLYCOSYLTRANSFERASE"/>
    <property type="match status" value="1"/>
</dbReference>
<evidence type="ECO:0000313" key="2">
    <source>
        <dbReference type="Proteomes" id="UP000594015"/>
    </source>
</evidence>
<dbReference type="SUPFAM" id="SSF53756">
    <property type="entry name" value="UDP-Glycosyltransferase/glycogen phosphorylase"/>
    <property type="match status" value="1"/>
</dbReference>
<dbReference type="Gene3D" id="3.40.50.2000">
    <property type="entry name" value="Glycogen Phosphorylase B"/>
    <property type="match status" value="1"/>
</dbReference>
<dbReference type="CDD" id="cd03801">
    <property type="entry name" value="GT4_PimA-like"/>
    <property type="match status" value="1"/>
</dbReference>
<dbReference type="PANTHER" id="PTHR12526:SF590">
    <property type="entry name" value="ALPHA-MALTOSE-1-PHOSPHATE SYNTHASE"/>
    <property type="match status" value="1"/>
</dbReference>
<reference evidence="1 2" key="1">
    <citation type="submission" date="2018-06" db="EMBL/GenBank/DDBJ databases">
        <title>Comparative genomics of Bradyrhizobium nodulating Arachidis hypogaea.</title>
        <authorList>
            <person name="Li Y."/>
        </authorList>
    </citation>
    <scope>NUCLEOTIDE SEQUENCE [LARGE SCALE GENOMIC DNA]</scope>
    <source>
        <strain evidence="1 2">CCBAU 051107</strain>
    </source>
</reference>
<gene>
    <name evidence="1" type="ORF">WN72_11925</name>
</gene>
<dbReference type="Proteomes" id="UP000594015">
    <property type="component" value="Chromosome"/>
</dbReference>
<protein>
    <submittedName>
        <fullName evidence="1">Glycosyltransferase</fullName>
    </submittedName>
</protein>